<evidence type="ECO:0000256" key="5">
    <source>
        <dbReference type="ARBA" id="ARBA00022989"/>
    </source>
</evidence>
<dbReference type="Proteomes" id="UP000216867">
    <property type="component" value="Unassembled WGS sequence"/>
</dbReference>
<feature type="transmembrane region" description="Helical" evidence="8">
    <location>
        <begin position="367"/>
        <end position="390"/>
    </location>
</feature>
<keyword evidence="3 7" id="KW-0813">Transport</keyword>
<proteinExistence type="inferred from homology"/>
<dbReference type="RefSeq" id="WP_095375345.1">
    <property type="nucleotide sequence ID" value="NZ_CP065682.1"/>
</dbReference>
<dbReference type="InterPro" id="IPR036259">
    <property type="entry name" value="MFS_trans_sf"/>
</dbReference>
<evidence type="ECO:0000256" key="6">
    <source>
        <dbReference type="ARBA" id="ARBA00023136"/>
    </source>
</evidence>
<evidence type="ECO:0000256" key="2">
    <source>
        <dbReference type="ARBA" id="ARBA00010992"/>
    </source>
</evidence>
<dbReference type="SUPFAM" id="SSF103473">
    <property type="entry name" value="MFS general substrate transporter"/>
    <property type="match status" value="1"/>
</dbReference>
<evidence type="ECO:0000256" key="1">
    <source>
        <dbReference type="ARBA" id="ARBA00004651"/>
    </source>
</evidence>
<keyword evidence="5 8" id="KW-1133">Transmembrane helix</keyword>
<comment type="similarity">
    <text evidence="2 7">Belongs to the major facilitator superfamily. Sugar transporter (TC 2.A.1.1) family.</text>
</comment>
<comment type="subcellular location">
    <subcellularLocation>
        <location evidence="1">Cell membrane</location>
        <topology evidence="1">Multi-pass membrane protein</topology>
    </subcellularLocation>
</comment>
<evidence type="ECO:0000256" key="3">
    <source>
        <dbReference type="ARBA" id="ARBA00022448"/>
    </source>
</evidence>
<dbReference type="PANTHER" id="PTHR48020:SF12">
    <property type="entry name" value="PROTON MYO-INOSITOL COTRANSPORTER"/>
    <property type="match status" value="1"/>
</dbReference>
<feature type="transmembrane region" description="Helical" evidence="8">
    <location>
        <begin position="429"/>
        <end position="451"/>
    </location>
</feature>
<evidence type="ECO:0000259" key="9">
    <source>
        <dbReference type="PROSITE" id="PS50850"/>
    </source>
</evidence>
<dbReference type="PRINTS" id="PR00171">
    <property type="entry name" value="SUGRTRNSPORT"/>
</dbReference>
<evidence type="ECO:0000256" key="4">
    <source>
        <dbReference type="ARBA" id="ARBA00022692"/>
    </source>
</evidence>
<dbReference type="Pfam" id="PF00083">
    <property type="entry name" value="Sugar_tr"/>
    <property type="match status" value="1"/>
</dbReference>
<dbReference type="PROSITE" id="PS00216">
    <property type="entry name" value="SUGAR_TRANSPORT_1"/>
    <property type="match status" value="1"/>
</dbReference>
<dbReference type="InterPro" id="IPR020846">
    <property type="entry name" value="MFS_dom"/>
</dbReference>
<feature type="transmembrane region" description="Helical" evidence="8">
    <location>
        <begin position="102"/>
        <end position="120"/>
    </location>
</feature>
<feature type="transmembrane region" description="Helical" evidence="8">
    <location>
        <begin position="160"/>
        <end position="183"/>
    </location>
</feature>
<dbReference type="InterPro" id="IPR050814">
    <property type="entry name" value="Myo-inositol_Transporter"/>
</dbReference>
<feature type="transmembrane region" description="Helical" evidence="8">
    <location>
        <begin position="301"/>
        <end position="326"/>
    </location>
</feature>
<evidence type="ECO:0000256" key="7">
    <source>
        <dbReference type="RuleBase" id="RU003346"/>
    </source>
</evidence>
<dbReference type="InterPro" id="IPR005829">
    <property type="entry name" value="Sugar_transporter_CS"/>
</dbReference>
<feature type="transmembrane region" description="Helical" evidence="8">
    <location>
        <begin position="189"/>
        <end position="208"/>
    </location>
</feature>
<evidence type="ECO:0000313" key="11">
    <source>
        <dbReference type="Proteomes" id="UP000216867"/>
    </source>
</evidence>
<dbReference type="GO" id="GO:0022857">
    <property type="term" value="F:transmembrane transporter activity"/>
    <property type="evidence" value="ECO:0007669"/>
    <property type="project" value="InterPro"/>
</dbReference>
<accession>A0A269ZH36</accession>
<evidence type="ECO:0000313" key="10">
    <source>
        <dbReference type="EMBL" id="PAK96800.1"/>
    </source>
</evidence>
<dbReference type="GO" id="GO:0005886">
    <property type="term" value="C:plasma membrane"/>
    <property type="evidence" value="ECO:0007669"/>
    <property type="project" value="UniProtKB-SubCell"/>
</dbReference>
<dbReference type="Gene3D" id="1.20.1250.20">
    <property type="entry name" value="MFS general substrate transporter like domains"/>
    <property type="match status" value="1"/>
</dbReference>
<evidence type="ECO:0000256" key="8">
    <source>
        <dbReference type="SAM" id="Phobius"/>
    </source>
</evidence>
<dbReference type="InterPro" id="IPR005828">
    <property type="entry name" value="MFS_sugar_transport-like"/>
</dbReference>
<feature type="transmembrane region" description="Helical" evidence="8">
    <location>
        <begin position="268"/>
        <end position="289"/>
    </location>
</feature>
<dbReference type="PANTHER" id="PTHR48020">
    <property type="entry name" value="PROTON MYO-INOSITOL COTRANSPORTER"/>
    <property type="match status" value="1"/>
</dbReference>
<reference evidence="10 11" key="1">
    <citation type="submission" date="2017-04" db="EMBL/GenBank/DDBJ databases">
        <title>Kefir bacterial isolates.</title>
        <authorList>
            <person name="Kim Y."/>
            <person name="Blasche S."/>
            <person name="Patil K.R."/>
        </authorList>
    </citation>
    <scope>NUCLEOTIDE SEQUENCE [LARGE SCALE GENOMIC DNA]</scope>
    <source>
        <strain evidence="10 11">OG2</strain>
    </source>
</reference>
<name>A0A269ZH36_9MICO</name>
<dbReference type="PROSITE" id="PS00217">
    <property type="entry name" value="SUGAR_TRANSPORT_2"/>
    <property type="match status" value="1"/>
</dbReference>
<feature type="transmembrane region" description="Helical" evidence="8">
    <location>
        <begin position="402"/>
        <end position="423"/>
    </location>
</feature>
<gene>
    <name evidence="10" type="ORF">B8X04_02520</name>
</gene>
<keyword evidence="4 8" id="KW-0812">Transmembrane</keyword>
<feature type="domain" description="Major facilitator superfamily (MFS) profile" evidence="9">
    <location>
        <begin position="35"/>
        <end position="458"/>
    </location>
</feature>
<dbReference type="InterPro" id="IPR003663">
    <property type="entry name" value="Sugar/inositol_transpt"/>
</dbReference>
<dbReference type="EMBL" id="NCWY01000002">
    <property type="protein sequence ID" value="PAK96800.1"/>
    <property type="molecule type" value="Genomic_DNA"/>
</dbReference>
<dbReference type="PROSITE" id="PS50850">
    <property type="entry name" value="MFS"/>
    <property type="match status" value="1"/>
</dbReference>
<sequence>MGSFRVRSEKENSQRSSHVAFLTDLRQAPRLVTIVAFAAVALGITYGYDISNIAGALLFIEGDLGLNTAELGGLATAVVIGQIVGAIIGGPLSNAIGRKKSMFLIAGGYIVFSIISGIAPGYLSLLIARLFLGVAIGIALAVVPVFIAESSPTKVRGGLLVAYQVTTVIGIIAGYLVCWGLALIESWRLMLGLAAVPAAIVLILLFRVRETPHWLMLKGRDAEAAAALREFDPDRDVDRDLGLIRDELNQESGRLVDMFRGHLLRATLFVIGLGFFIQITGINATIYYAPSIFESMGFSGYGALLGLPAVVQTFALIAVIVSMFIVDRLGRRPVLLTGIGIMIVSTLVLVLVFSLGGEAGSTTGGTVFGVIGIIAFTMGYTFGFGSLVWVYAGETFPAKYRALGASLMLTADLVANAIVAQFFPGLLELIGGAGVFLVFGGLAVLAFLFVLRFAPETKGRDLSEISAYWANGAKWPTEMRTATK</sequence>
<protein>
    <submittedName>
        <fullName evidence="10">MFS transporter</fullName>
    </submittedName>
</protein>
<feature type="transmembrane region" description="Helical" evidence="8">
    <location>
        <begin position="71"/>
        <end position="90"/>
    </location>
</feature>
<comment type="caution">
    <text evidence="10">The sequence shown here is derived from an EMBL/GenBank/DDBJ whole genome shotgun (WGS) entry which is preliminary data.</text>
</comment>
<feature type="transmembrane region" description="Helical" evidence="8">
    <location>
        <begin position="333"/>
        <end position="355"/>
    </location>
</feature>
<dbReference type="NCBIfam" id="TIGR00879">
    <property type="entry name" value="SP"/>
    <property type="match status" value="1"/>
</dbReference>
<keyword evidence="6 8" id="KW-0472">Membrane</keyword>
<feature type="transmembrane region" description="Helical" evidence="8">
    <location>
        <begin position="126"/>
        <end position="148"/>
    </location>
</feature>
<organism evidence="10 11">
    <name type="scientific">Brevibacterium casei</name>
    <dbReference type="NCBI Taxonomy" id="33889"/>
    <lineage>
        <taxon>Bacteria</taxon>
        <taxon>Bacillati</taxon>
        <taxon>Actinomycetota</taxon>
        <taxon>Actinomycetes</taxon>
        <taxon>Micrococcales</taxon>
        <taxon>Brevibacteriaceae</taxon>
        <taxon>Brevibacterium</taxon>
    </lineage>
</organism>
<dbReference type="AlphaFoldDB" id="A0A269ZH36"/>
<feature type="transmembrane region" description="Helical" evidence="8">
    <location>
        <begin position="31"/>
        <end position="51"/>
    </location>
</feature>